<dbReference type="SUPFAM" id="SSF53383">
    <property type="entry name" value="PLP-dependent transferases"/>
    <property type="match status" value="2"/>
</dbReference>
<evidence type="ECO:0000256" key="1">
    <source>
        <dbReference type="ARBA" id="ARBA00001933"/>
    </source>
</evidence>
<accession>A0A1H5ZXT9</accession>
<dbReference type="InterPro" id="IPR015421">
    <property type="entry name" value="PyrdxlP-dep_Trfase_major"/>
</dbReference>
<dbReference type="PANTHER" id="PTHR11773">
    <property type="entry name" value="GLYCINE DEHYDROGENASE, DECARBOXYLATING"/>
    <property type="match status" value="1"/>
</dbReference>
<organism evidence="12 13">
    <name type="scientific">Sphingobacterium lactis</name>
    <dbReference type="NCBI Taxonomy" id="797291"/>
    <lineage>
        <taxon>Bacteria</taxon>
        <taxon>Pseudomonadati</taxon>
        <taxon>Bacteroidota</taxon>
        <taxon>Sphingobacteriia</taxon>
        <taxon>Sphingobacteriales</taxon>
        <taxon>Sphingobacteriaceae</taxon>
        <taxon>Sphingobacterium</taxon>
    </lineage>
</organism>
<comment type="function">
    <text evidence="2 8">The glycine cleavage system catalyzes the degradation of glycine. The P protein binds the alpha-amino group of glycine through its pyridoxal phosphate cofactor; CO(2) is released and the remaining methylamine moiety is then transferred to the lipoamide cofactor of the H protein.</text>
</comment>
<dbReference type="GO" id="GO:0005829">
    <property type="term" value="C:cytosol"/>
    <property type="evidence" value="ECO:0007669"/>
    <property type="project" value="TreeGrafter"/>
</dbReference>
<name>A0A1H5ZXT9_9SPHI</name>
<dbReference type="NCBIfam" id="NF003346">
    <property type="entry name" value="PRK04366.1"/>
    <property type="match status" value="1"/>
</dbReference>
<comment type="similarity">
    <text evidence="3 8">Belongs to the GcvP family.</text>
</comment>
<evidence type="ECO:0000313" key="12">
    <source>
        <dbReference type="EMBL" id="SEG40266.1"/>
    </source>
</evidence>
<evidence type="ECO:0000313" key="13">
    <source>
        <dbReference type="Proteomes" id="UP000236731"/>
    </source>
</evidence>
<evidence type="ECO:0000256" key="4">
    <source>
        <dbReference type="ARBA" id="ARBA00011690"/>
    </source>
</evidence>
<dbReference type="OrthoDB" id="9801272at2"/>
<evidence type="ECO:0000256" key="3">
    <source>
        <dbReference type="ARBA" id="ARBA00010756"/>
    </source>
</evidence>
<evidence type="ECO:0000259" key="11">
    <source>
        <dbReference type="Pfam" id="PF21478"/>
    </source>
</evidence>
<comment type="subunit">
    <text evidence="4 8">The glycine cleavage system is composed of four proteins: P, T, L and H.</text>
</comment>
<keyword evidence="5 8" id="KW-0663">Pyridoxal phosphate</keyword>
<dbReference type="FunFam" id="3.40.640.10:FF:000007">
    <property type="entry name" value="glycine dehydrogenase (Decarboxylating), mitochondrial"/>
    <property type="match status" value="1"/>
</dbReference>
<dbReference type="AlphaFoldDB" id="A0A1H5ZXT9"/>
<sequence length="957" mass="104432">MSNVFYQEKFEDRHNGPSSAQVEDMLNVLGVSSVDELIEQTVPAQIRKKQALNLPAALSEVAYLEKIAQIAEKNKVFKSYIGQGYNDVILPGVIQRNVFENPGWYTQYTPYQAEIAQGRLQALLNFQTMVSDLTGLEIANASLLDEATAAAEGMFMLYSARKNKDAHVFLVTPNIYPQTLDVLQTRAVPFGVEIRVADLTVENLTDDVFATFVQYPAADGSVADYKEFAAYAHDKDITVCVATDLMSLALLTPPGEWGADVVVGNSQRFGVPMGFGGPHAAFFATKDSYKRNIPGRIIGVTSDSNGEYALRMALQTREQHIRRDKASSNICTAQALLAIMASFYAVYHGPKGITNIAKRINDLAKLTDKAIQSLGYSQLNTSYFDTLRFDAGDQVGTLKGEALDNEINFFYQDNIVGISIDETTTFEDVQTIVKVFAKIKGKNATDVDLDALANELGQSIPEELERGSEFLTHPVFNSYHSESEMLRYIKSLEAKDLSLCHSMIPLGSCTMKLNATTEMVPVTWARFGGLHPFAPADQTTGYMQLINELNDWLCEITGFAKMSFQPNSGAQGEYAGLMVIRAYHHSRGDFDRDICLIPASAHGTNPASASMAGLKVVVVKCDERGNIDVEDLRAKATDHAARLNSLMVTYPSTHGVFEEPIIEICNIIHENGGQVYMDGANMNAQVGLTSPGYIGADVCHLNLHKTFCIPHGGGGPGMGPIGVAAHLVPFLPNHEVVEISGEEGISAVSAAPFGSASILIISHAYIAMMGGEGLTNATKTAILNANYLKTRLEQHYPVLYAGANGRCAHEMILDCRGFKNIGIEVADIAKRLMDYGFHAPTVSFPVAGTLMVEPTESESKAELDRFCEALIGIRSEIAAVEDGTADQKENVLKHAPHTARVVTADTWDRPYSRQTAAYPVEYLRVNKFWPSVGRVNDSQGDRTLICSCPPIEAYAEA</sequence>
<dbReference type="InterPro" id="IPR015422">
    <property type="entry name" value="PyrdxlP-dep_Trfase_small"/>
</dbReference>
<dbReference type="FunFam" id="3.90.1150.10:FF:000007">
    <property type="entry name" value="Glycine dehydrogenase (decarboxylating), mitochondrial"/>
    <property type="match status" value="1"/>
</dbReference>
<dbReference type="NCBIfam" id="TIGR00461">
    <property type="entry name" value="gcvP"/>
    <property type="match status" value="1"/>
</dbReference>
<comment type="cofactor">
    <cofactor evidence="1 8 9">
        <name>pyridoxal 5'-phosphate</name>
        <dbReference type="ChEBI" id="CHEBI:597326"/>
    </cofactor>
</comment>
<evidence type="ECO:0000256" key="2">
    <source>
        <dbReference type="ARBA" id="ARBA00003788"/>
    </source>
</evidence>
<dbReference type="InterPro" id="IPR015424">
    <property type="entry name" value="PyrdxlP-dep_Trfase"/>
</dbReference>
<protein>
    <recommendedName>
        <fullName evidence="8">Glycine dehydrogenase (decarboxylating)</fullName>
        <ecNumber evidence="8">1.4.4.2</ecNumber>
    </recommendedName>
    <alternativeName>
        <fullName evidence="8">Glycine cleavage system P-protein</fullName>
    </alternativeName>
    <alternativeName>
        <fullName evidence="8">Glycine decarboxylase</fullName>
    </alternativeName>
    <alternativeName>
        <fullName evidence="8">Glycine dehydrogenase (aminomethyl-transferring)</fullName>
    </alternativeName>
</protein>
<feature type="domain" description="Glycine cleavage system P-protein N-terminal" evidence="10">
    <location>
        <begin position="12"/>
        <end position="436"/>
    </location>
</feature>
<dbReference type="InterPro" id="IPR049316">
    <property type="entry name" value="GDC-P_C"/>
</dbReference>
<dbReference type="HAMAP" id="MF_00711">
    <property type="entry name" value="GcvP"/>
    <property type="match status" value="1"/>
</dbReference>
<evidence type="ECO:0000256" key="9">
    <source>
        <dbReference type="PIRSR" id="PIRSR603437-50"/>
    </source>
</evidence>
<comment type="catalytic activity">
    <reaction evidence="7 8">
        <text>N(6)-[(R)-lipoyl]-L-lysyl-[glycine-cleavage complex H protein] + glycine + H(+) = N(6)-[(R)-S(8)-aminomethyldihydrolipoyl]-L-lysyl-[glycine-cleavage complex H protein] + CO2</text>
        <dbReference type="Rhea" id="RHEA:24304"/>
        <dbReference type="Rhea" id="RHEA-COMP:10494"/>
        <dbReference type="Rhea" id="RHEA-COMP:10495"/>
        <dbReference type="ChEBI" id="CHEBI:15378"/>
        <dbReference type="ChEBI" id="CHEBI:16526"/>
        <dbReference type="ChEBI" id="CHEBI:57305"/>
        <dbReference type="ChEBI" id="CHEBI:83099"/>
        <dbReference type="ChEBI" id="CHEBI:83143"/>
        <dbReference type="EC" id="1.4.4.2"/>
    </reaction>
</comment>
<reference evidence="13" key="1">
    <citation type="submission" date="2016-10" db="EMBL/GenBank/DDBJ databases">
        <authorList>
            <person name="Varghese N."/>
            <person name="Submissions S."/>
        </authorList>
    </citation>
    <scope>NUCLEOTIDE SEQUENCE [LARGE SCALE GENOMIC DNA]</scope>
    <source>
        <strain evidence="13">DSM 22361</strain>
    </source>
</reference>
<dbReference type="Pfam" id="PF21478">
    <property type="entry name" value="GcvP2_C"/>
    <property type="match status" value="1"/>
</dbReference>
<dbReference type="InterPro" id="IPR049315">
    <property type="entry name" value="GDC-P_N"/>
</dbReference>
<dbReference type="Gene3D" id="3.40.640.10">
    <property type="entry name" value="Type I PLP-dependent aspartate aminotransferase-like (Major domain)"/>
    <property type="match status" value="2"/>
</dbReference>
<dbReference type="Pfam" id="PF02347">
    <property type="entry name" value="GDC-P"/>
    <property type="match status" value="2"/>
</dbReference>
<dbReference type="GO" id="GO:0016594">
    <property type="term" value="F:glycine binding"/>
    <property type="evidence" value="ECO:0007669"/>
    <property type="project" value="TreeGrafter"/>
</dbReference>
<evidence type="ECO:0000256" key="8">
    <source>
        <dbReference type="HAMAP-Rule" id="MF_00711"/>
    </source>
</evidence>
<dbReference type="GO" id="GO:0004375">
    <property type="term" value="F:glycine dehydrogenase (decarboxylating) activity"/>
    <property type="evidence" value="ECO:0007669"/>
    <property type="project" value="UniProtKB-EC"/>
</dbReference>
<evidence type="ECO:0000259" key="10">
    <source>
        <dbReference type="Pfam" id="PF02347"/>
    </source>
</evidence>
<dbReference type="InterPro" id="IPR003437">
    <property type="entry name" value="GcvP"/>
</dbReference>
<feature type="modified residue" description="N6-(pyridoxal phosphate)lysine" evidence="8 9">
    <location>
        <position position="705"/>
    </location>
</feature>
<dbReference type="InterPro" id="IPR020581">
    <property type="entry name" value="GDC_P"/>
</dbReference>
<dbReference type="EC" id="1.4.4.2" evidence="8"/>
<evidence type="ECO:0000256" key="5">
    <source>
        <dbReference type="ARBA" id="ARBA00022898"/>
    </source>
</evidence>
<gene>
    <name evidence="8" type="primary">gcvP</name>
    <name evidence="12" type="ORF">SAMN05421877_107203</name>
</gene>
<dbReference type="EMBL" id="FNUT01000007">
    <property type="protein sequence ID" value="SEG40266.1"/>
    <property type="molecule type" value="Genomic_DNA"/>
</dbReference>
<dbReference type="Gene3D" id="3.90.1150.10">
    <property type="entry name" value="Aspartate Aminotransferase, domain 1"/>
    <property type="match status" value="1"/>
</dbReference>
<feature type="domain" description="Glycine dehydrogenase C-terminal" evidence="11">
    <location>
        <begin position="777"/>
        <end position="897"/>
    </location>
</feature>
<dbReference type="RefSeq" id="WP_103906632.1">
    <property type="nucleotide sequence ID" value="NZ_CP049246.1"/>
</dbReference>
<evidence type="ECO:0000256" key="6">
    <source>
        <dbReference type="ARBA" id="ARBA00023002"/>
    </source>
</evidence>
<dbReference type="PANTHER" id="PTHR11773:SF1">
    <property type="entry name" value="GLYCINE DEHYDROGENASE (DECARBOXYLATING), MITOCHONDRIAL"/>
    <property type="match status" value="1"/>
</dbReference>
<dbReference type="CDD" id="cd00613">
    <property type="entry name" value="GDC-P"/>
    <property type="match status" value="2"/>
</dbReference>
<keyword evidence="6 8" id="KW-0560">Oxidoreductase</keyword>
<evidence type="ECO:0000256" key="7">
    <source>
        <dbReference type="ARBA" id="ARBA00049026"/>
    </source>
</evidence>
<feature type="domain" description="Glycine cleavage system P-protein N-terminal" evidence="10">
    <location>
        <begin position="451"/>
        <end position="732"/>
    </location>
</feature>
<dbReference type="Proteomes" id="UP000236731">
    <property type="component" value="Unassembled WGS sequence"/>
</dbReference>
<keyword evidence="13" id="KW-1185">Reference proteome</keyword>
<dbReference type="FunFam" id="3.40.640.10:FF:000005">
    <property type="entry name" value="Glycine dehydrogenase (decarboxylating), mitochondrial"/>
    <property type="match status" value="1"/>
</dbReference>
<dbReference type="GO" id="GO:0030170">
    <property type="term" value="F:pyridoxal phosphate binding"/>
    <property type="evidence" value="ECO:0007669"/>
    <property type="project" value="TreeGrafter"/>
</dbReference>
<proteinExistence type="inferred from homology"/>
<dbReference type="GO" id="GO:0019464">
    <property type="term" value="P:glycine decarboxylation via glycine cleavage system"/>
    <property type="evidence" value="ECO:0007669"/>
    <property type="project" value="UniProtKB-UniRule"/>
</dbReference>
<dbReference type="GO" id="GO:0005960">
    <property type="term" value="C:glycine cleavage complex"/>
    <property type="evidence" value="ECO:0007669"/>
    <property type="project" value="TreeGrafter"/>
</dbReference>